<evidence type="ECO:0000256" key="1">
    <source>
        <dbReference type="SAM" id="Phobius"/>
    </source>
</evidence>
<keyword evidence="1" id="KW-0812">Transmembrane</keyword>
<feature type="transmembrane region" description="Helical" evidence="1">
    <location>
        <begin position="227"/>
        <end position="255"/>
    </location>
</feature>
<dbReference type="InterPro" id="IPR032809">
    <property type="entry name" value="Put_HupE_UreJ"/>
</dbReference>
<evidence type="ECO:0000313" key="2">
    <source>
        <dbReference type="EMBL" id="RZO75802.1"/>
    </source>
</evidence>
<proteinExistence type="predicted"/>
<organism evidence="2 3">
    <name type="scientific">OM182 bacterium</name>
    <dbReference type="NCBI Taxonomy" id="2510334"/>
    <lineage>
        <taxon>Bacteria</taxon>
        <taxon>Pseudomonadati</taxon>
        <taxon>Pseudomonadota</taxon>
        <taxon>Gammaproteobacteria</taxon>
        <taxon>OMG group</taxon>
        <taxon>OM182 clade</taxon>
    </lineage>
</organism>
<feature type="transmembrane region" description="Helical" evidence="1">
    <location>
        <begin position="196"/>
        <end position="215"/>
    </location>
</feature>
<accession>A0A520S001</accession>
<feature type="transmembrane region" description="Helical" evidence="1">
    <location>
        <begin position="300"/>
        <end position="326"/>
    </location>
</feature>
<evidence type="ECO:0000313" key="3">
    <source>
        <dbReference type="Proteomes" id="UP000320404"/>
    </source>
</evidence>
<dbReference type="Pfam" id="PF13795">
    <property type="entry name" value="HupE_UreJ_2"/>
    <property type="match status" value="1"/>
</dbReference>
<feature type="transmembrane region" description="Helical" evidence="1">
    <location>
        <begin position="151"/>
        <end position="176"/>
    </location>
</feature>
<sequence length="338" mass="36931">MTELHLDASDRSQTVLRVKIDLGQSLMHPEEYWRAATADAKGQEQLIAPAVEQFLEALVIAIDSVPAAATLQSWQLEAVSIDAIRNPITPQMAELIFLLDQNISLGEAELEVRIDDNLEVPWPVLLRVDYAVTPLPVSRLLTSSERSSRPIILNGNLLASDSATLAGLALAFQNWVPGLSWLAVGFQHIIPRGLDHIVFVLGLFFLSTRLSTLLYQVSCFTMAHSLALALATLGIVAVPAAVVEPLIAASIIFVAVDNLHSNTLIRWRLLVVTLFGLLHGLGFAAVLSELILPAENFYSALLFFNLGVEAGQLTVLLLAFAAVGWLRNWSQYTNRVAR</sequence>
<name>A0A520S001_9GAMM</name>
<feature type="non-terminal residue" evidence="2">
    <location>
        <position position="338"/>
    </location>
</feature>
<keyword evidence="1" id="KW-1133">Transmembrane helix</keyword>
<dbReference type="EMBL" id="SHAH01000045">
    <property type="protein sequence ID" value="RZO75802.1"/>
    <property type="molecule type" value="Genomic_DNA"/>
</dbReference>
<protein>
    <submittedName>
        <fullName evidence="2">HupE/UreJ family protein</fullName>
    </submittedName>
</protein>
<gene>
    <name evidence="2" type="ORF">EVA69_03710</name>
</gene>
<feature type="transmembrane region" description="Helical" evidence="1">
    <location>
        <begin position="267"/>
        <end position="288"/>
    </location>
</feature>
<reference evidence="2 3" key="1">
    <citation type="submission" date="2019-02" db="EMBL/GenBank/DDBJ databases">
        <title>Prokaryotic population dynamics and viral predation in marine succession experiment using metagenomics: the confinement effect.</title>
        <authorList>
            <person name="Haro-Moreno J.M."/>
            <person name="Rodriguez-Valera F."/>
            <person name="Lopez-Perez M."/>
        </authorList>
    </citation>
    <scope>NUCLEOTIDE SEQUENCE [LARGE SCALE GENOMIC DNA]</scope>
    <source>
        <strain evidence="2">MED-G158</strain>
    </source>
</reference>
<dbReference type="Proteomes" id="UP000320404">
    <property type="component" value="Unassembled WGS sequence"/>
</dbReference>
<comment type="caution">
    <text evidence="2">The sequence shown here is derived from an EMBL/GenBank/DDBJ whole genome shotgun (WGS) entry which is preliminary data.</text>
</comment>
<dbReference type="AlphaFoldDB" id="A0A520S001"/>
<keyword evidence="1" id="KW-0472">Membrane</keyword>